<evidence type="ECO:0000313" key="3">
    <source>
        <dbReference type="Proteomes" id="UP000035503"/>
    </source>
</evidence>
<keyword evidence="3" id="KW-1185">Reference proteome</keyword>
<sequence length="114" mass="13273">MKDKKSIKPYKPRDPARAPTKEAMELIISEVSKGRMLIDVMDDAGRPTDYGFRRALDSNPELRERLDIAIEKQHDRIAKSLITEVDTPPPEEELKHPEYYSDKRDREHRVKCGI</sequence>
<dbReference type="KEGG" id="lau:G293_04975"/>
<reference evidence="2 3" key="1">
    <citation type="journal article" date="2015" name="Genome Announc.">
        <title>Complete Genome Sequence of 'Candidatus Liberibacter africanus,' a Bacterium Associated with Citrus Huanglongbing.</title>
        <authorList>
            <person name="Lin H."/>
            <person name="Pietersen G."/>
            <person name="Han C."/>
            <person name="Read D.A."/>
            <person name="Lou B."/>
            <person name="Gupta G."/>
            <person name="Civerolo E.L."/>
        </authorList>
    </citation>
    <scope>NUCLEOTIDE SEQUENCE [LARGE SCALE GENOMIC DNA]</scope>
    <source>
        <strain evidence="2 3">PTSAPSY</strain>
    </source>
</reference>
<dbReference type="PATRIC" id="fig|1277257.4.peg.1077"/>
<dbReference type="EMBL" id="CP004021">
    <property type="protein sequence ID" value="AKK20610.1"/>
    <property type="molecule type" value="Genomic_DNA"/>
</dbReference>
<gene>
    <name evidence="2" type="ORF">G293_04975</name>
</gene>
<dbReference type="AlphaFoldDB" id="A0A0G3I5S0"/>
<organism evidence="2 3">
    <name type="scientific">Candidatus Liberibacter africanus PTSAPSY</name>
    <dbReference type="NCBI Taxonomy" id="1277257"/>
    <lineage>
        <taxon>Bacteria</taxon>
        <taxon>Pseudomonadati</taxon>
        <taxon>Pseudomonadota</taxon>
        <taxon>Alphaproteobacteria</taxon>
        <taxon>Hyphomicrobiales</taxon>
        <taxon>Rhizobiaceae</taxon>
        <taxon>Liberibacter</taxon>
    </lineage>
</organism>
<evidence type="ECO:0000313" key="2">
    <source>
        <dbReference type="EMBL" id="AKK20610.1"/>
    </source>
</evidence>
<dbReference type="InterPro" id="IPR048683">
    <property type="entry name" value="Sf6_terminase"/>
</dbReference>
<name>A0A0G3I5S0_LIBAF</name>
<feature type="region of interest" description="Disordered" evidence="1">
    <location>
        <begin position="82"/>
        <end position="114"/>
    </location>
</feature>
<protein>
    <submittedName>
        <fullName evidence="2">Uncharacterized protein</fullName>
    </submittedName>
</protein>
<dbReference type="Proteomes" id="UP000035503">
    <property type="component" value="Chromosome"/>
</dbReference>
<dbReference type="Pfam" id="PF20901">
    <property type="entry name" value="Sf6_terminase"/>
    <property type="match status" value="1"/>
</dbReference>
<feature type="compositionally biased region" description="Basic and acidic residues" evidence="1">
    <location>
        <begin position="92"/>
        <end position="114"/>
    </location>
</feature>
<evidence type="ECO:0000256" key="1">
    <source>
        <dbReference type="SAM" id="MobiDB-lite"/>
    </source>
</evidence>
<dbReference type="Gene3D" id="1.10.10.60">
    <property type="entry name" value="Homeodomain-like"/>
    <property type="match status" value="1"/>
</dbReference>
<proteinExistence type="predicted"/>
<accession>A0A0G3I5S0</accession>